<sequence length="1184" mass="127346">MKKKLFTLWTFLLLFAMGISAAEVTQVITFKESGTASDNSAKVTTIDAIIENGAEYVSAIKEATNVYNGRTGRGLKLGSSKSAATLTLTLATPVKPTKVTFNAMWYKSGEQSITVNQTDFTELTADITEYTVNYDGNTEINEIAISTPAKRAYIKDVTIYYESEVATVAAPIITGTTPFIGSTEITMSCETADATIYYTTDGVTPPTAESTPYTGAFNIEATTTIQAIAIKGEDKSSIAKKTFEAIPTVATIAELNALTDKAPFVFTGEAVVVNNQTVTVSEKTRNYIFIKDATGHSLIFDANGTTTIEAGKHITPNWKGSVSIYNKLFEVVAETEITAVEGVSENITYDVAELADVTEENINKVVTLKGVTYTTPDAKRNFTIAKGEATVAGYNQFYLEMETPVEGKTYDMVGAIGRYNDNIQFQPITITRVPEVKAITIDAATGADLTALVNAEKETIVNGGDKVGDITINLAADGAYTVSGTIEAPAALAINGNGATVDASALTDAFITMSKTPSVELINEYYRVGAVKIANVKVNGIKNSIFYDNNTKYCVVDFTIENAVLNLATEAVKNEALIAFQGGGAKDVTIKNSTIYGNAFAKYFIRYNNSARLDRYGFDKNTEFQVMTYTANTFNKVISAGGQWGNYSGIQGQNFVKFDIQNNIWVDSSKDIIRRLAGGRFGSNAQKTFAHNTYFMDGADMSASEASYDNSGTILVTDPTFADAANGNFTIHAGSQQAKYQTGDPRWLVEYDAAQAFALPVTISPATGADITTALNEAKAKVDKVGDITINLAADGAYTVSGTIEAPAALAINGNGATVDASALADAFITMSKTPSVELINEYYRVGAVKIANVKVNGIKNSIFYDNNTKYCVVDFTIENAVLNLATEAVKNEALIAFQGGGAKDVTIKNSTIYGNAFAKYFIRYNNSARLDRYGFDKNTEFHVMTYTANTFNKVISAGGQWGNYSGIQGQNFVKFDIQNNIWVDSSKDIIRRLAGGRFGSNAQKTFAHNTYFMDGADMSASEASYDNSGTILFTDPTFADAANGDFHIGTSTQQAKYQTGDPRWLTEYVAPVLDKTALEAEITTATELLGNADTSEGTPGATLLDAINAAKKALAEAEFQEEIDAALAALKAAEEAYRTALGIDGITTDADTDNGTWYNLNGVRIEKPTQKGIYIHNGKKVIR</sequence>
<gene>
    <name evidence="4" type="ORF">HPS54_02620</name>
</gene>
<feature type="signal peptide" evidence="1">
    <location>
        <begin position="1"/>
        <end position="21"/>
    </location>
</feature>
<evidence type="ECO:0000313" key="4">
    <source>
        <dbReference type="EMBL" id="NPE24423.1"/>
    </source>
</evidence>
<dbReference type="Pfam" id="PF17161">
    <property type="entry name" value="DUF5123"/>
    <property type="match status" value="2"/>
</dbReference>
<dbReference type="Pfam" id="PF13290">
    <property type="entry name" value="CHB_HEX_C_1"/>
    <property type="match status" value="1"/>
</dbReference>
<dbReference type="InterPro" id="IPR033427">
    <property type="entry name" value="DUF5123"/>
</dbReference>
<dbReference type="RefSeq" id="WP_172343914.1">
    <property type="nucleotide sequence ID" value="NZ_JABKKJ010000002.1"/>
</dbReference>
<dbReference type="Proteomes" id="UP000820977">
    <property type="component" value="Unassembled WGS sequence"/>
</dbReference>
<evidence type="ECO:0000259" key="3">
    <source>
        <dbReference type="Pfam" id="PF17161"/>
    </source>
</evidence>
<protein>
    <submittedName>
        <fullName evidence="4">DUF4957 domain-containing protein</fullName>
    </submittedName>
</protein>
<feature type="chain" id="PRO_5045854275" evidence="1">
    <location>
        <begin position="22"/>
        <end position="1184"/>
    </location>
</feature>
<keyword evidence="5" id="KW-1185">Reference proteome</keyword>
<comment type="caution">
    <text evidence="4">The sequence shown here is derived from an EMBL/GenBank/DDBJ whole genome shotgun (WGS) entry which is preliminary data.</text>
</comment>
<dbReference type="EMBL" id="JABKKJ010000002">
    <property type="protein sequence ID" value="NPE24423.1"/>
    <property type="molecule type" value="Genomic_DNA"/>
</dbReference>
<evidence type="ECO:0000259" key="2">
    <source>
        <dbReference type="Pfam" id="PF13290"/>
    </source>
</evidence>
<dbReference type="InterPro" id="IPR059177">
    <property type="entry name" value="GH29D-like_dom"/>
</dbReference>
<evidence type="ECO:0000256" key="1">
    <source>
        <dbReference type="SAM" id="SignalP"/>
    </source>
</evidence>
<evidence type="ECO:0000313" key="5">
    <source>
        <dbReference type="Proteomes" id="UP000820977"/>
    </source>
</evidence>
<keyword evidence="1" id="KW-0732">Signal</keyword>
<accession>A0ABX2B1X4</accession>
<organism evidence="4 5">
    <name type="scientific">Xylanibacter caecicola</name>
    <dbReference type="NCBI Taxonomy" id="2736294"/>
    <lineage>
        <taxon>Bacteria</taxon>
        <taxon>Pseudomonadati</taxon>
        <taxon>Bacteroidota</taxon>
        <taxon>Bacteroidia</taxon>
        <taxon>Bacteroidales</taxon>
        <taxon>Prevotellaceae</taxon>
        <taxon>Xylanibacter</taxon>
    </lineage>
</organism>
<proteinExistence type="predicted"/>
<feature type="domain" description="GH29D-like beta-sandwich" evidence="2">
    <location>
        <begin position="181"/>
        <end position="237"/>
    </location>
</feature>
<dbReference type="InterPro" id="IPR011050">
    <property type="entry name" value="Pectin_lyase_fold/virulence"/>
</dbReference>
<dbReference type="SUPFAM" id="SSF51126">
    <property type="entry name" value="Pectin lyase-like"/>
    <property type="match status" value="1"/>
</dbReference>
<feature type="domain" description="DUF5123" evidence="3">
    <location>
        <begin position="949"/>
        <end position="1065"/>
    </location>
</feature>
<name>A0ABX2B1X4_9BACT</name>
<feature type="domain" description="DUF5123" evidence="3">
    <location>
        <begin position="631"/>
        <end position="747"/>
    </location>
</feature>
<reference evidence="4 5" key="1">
    <citation type="submission" date="2020-05" db="EMBL/GenBank/DDBJ databases">
        <title>Distinct polysaccharide utilization as determinants for interspecies competition between intestinal Prevotella spp.</title>
        <authorList>
            <person name="Galvez E.J.C."/>
            <person name="Iljazovic A."/>
            <person name="Strowig T."/>
        </authorList>
    </citation>
    <scope>NUCLEOTIDE SEQUENCE [LARGE SCALE GENOMIC DNA]</scope>
    <source>
        <strain evidence="4 5">PCHR</strain>
    </source>
</reference>